<dbReference type="InterPro" id="IPR036576">
    <property type="entry name" value="WRKY_dom_sf"/>
</dbReference>
<dbReference type="InterPro" id="IPR003657">
    <property type="entry name" value="WRKY_dom"/>
</dbReference>
<dbReference type="OrthoDB" id="684963at2759"/>
<evidence type="ECO:0000259" key="7">
    <source>
        <dbReference type="PROSITE" id="PS50811"/>
    </source>
</evidence>
<dbReference type="Proteomes" id="UP000663760">
    <property type="component" value="Chromosome 1"/>
</dbReference>
<evidence type="ECO:0000313" key="9">
    <source>
        <dbReference type="Proteomes" id="UP000663760"/>
    </source>
</evidence>
<keyword evidence="9" id="KW-1185">Reference proteome</keyword>
<dbReference type="GO" id="GO:0003700">
    <property type="term" value="F:DNA-binding transcription factor activity"/>
    <property type="evidence" value="ECO:0007669"/>
    <property type="project" value="InterPro"/>
</dbReference>
<accession>A0A7I8K192</accession>
<evidence type="ECO:0000256" key="3">
    <source>
        <dbReference type="ARBA" id="ARBA00023125"/>
    </source>
</evidence>
<keyword evidence="2" id="KW-0805">Transcription regulation</keyword>
<evidence type="ECO:0000256" key="2">
    <source>
        <dbReference type="ARBA" id="ARBA00023015"/>
    </source>
</evidence>
<proteinExistence type="predicted"/>
<dbReference type="SMART" id="SM00774">
    <property type="entry name" value="WRKY"/>
    <property type="match status" value="1"/>
</dbReference>
<keyword evidence="4" id="KW-0804">Transcription</keyword>
<dbReference type="GO" id="GO:0043565">
    <property type="term" value="F:sequence-specific DNA binding"/>
    <property type="evidence" value="ECO:0007669"/>
    <property type="project" value="InterPro"/>
</dbReference>
<reference evidence="8" key="1">
    <citation type="submission" date="2020-02" db="EMBL/GenBank/DDBJ databases">
        <authorList>
            <person name="Scholz U."/>
            <person name="Mascher M."/>
            <person name="Fiebig A."/>
        </authorList>
    </citation>
    <scope>NUCLEOTIDE SEQUENCE</scope>
</reference>
<dbReference type="EMBL" id="LR746264">
    <property type="protein sequence ID" value="CAA7389235.1"/>
    <property type="molecule type" value="Genomic_DNA"/>
</dbReference>
<gene>
    <name evidence="8" type="ORF">SI8410_01001313</name>
</gene>
<sequence>MLLSPCVMPMEEILPLIVRGCKKARELGENLPRVASQTHQLLATCKEIAAEFSDAVDRLSSAQALEGEVPVSDRRREEDSKDGGRTSTRRVAAVEGNLDALPDDGYTWRKYGQKNILHSRFPRSYYRCTHKNFYGCEAKKQVQRLDDDPYTYEITYCGDHSCRTSPTPYPIIDDAGTGGREVGSVAQTQHPSAVSISALVGSWFPANVDTRNDEKSLARVHAGETSGAAHRKVSPLPGGRDADCSVADLADVMFNSRGGCILDGLFSYKQQN</sequence>
<dbReference type="GO" id="GO:0005634">
    <property type="term" value="C:nucleus"/>
    <property type="evidence" value="ECO:0007669"/>
    <property type="project" value="UniProtKB-SubCell"/>
</dbReference>
<name>A0A7I8K192_SPIIN</name>
<comment type="subcellular location">
    <subcellularLocation>
        <location evidence="1">Nucleus</location>
    </subcellularLocation>
</comment>
<keyword evidence="5" id="KW-0539">Nucleus</keyword>
<evidence type="ECO:0000256" key="1">
    <source>
        <dbReference type="ARBA" id="ARBA00004123"/>
    </source>
</evidence>
<dbReference type="PROSITE" id="PS50811">
    <property type="entry name" value="WRKY"/>
    <property type="match status" value="1"/>
</dbReference>
<evidence type="ECO:0000256" key="6">
    <source>
        <dbReference type="SAM" id="MobiDB-lite"/>
    </source>
</evidence>
<dbReference type="PANTHER" id="PTHR31282">
    <property type="entry name" value="WRKY TRANSCRIPTION FACTOR 21-RELATED"/>
    <property type="match status" value="1"/>
</dbReference>
<evidence type="ECO:0000256" key="4">
    <source>
        <dbReference type="ARBA" id="ARBA00023163"/>
    </source>
</evidence>
<dbReference type="SUPFAM" id="SSF118290">
    <property type="entry name" value="WRKY DNA-binding domain"/>
    <property type="match status" value="1"/>
</dbReference>
<evidence type="ECO:0000256" key="5">
    <source>
        <dbReference type="ARBA" id="ARBA00023242"/>
    </source>
</evidence>
<feature type="compositionally biased region" description="Basic and acidic residues" evidence="6">
    <location>
        <begin position="71"/>
        <end position="84"/>
    </location>
</feature>
<dbReference type="Pfam" id="PF03106">
    <property type="entry name" value="WRKY"/>
    <property type="match status" value="1"/>
</dbReference>
<dbReference type="AlphaFoldDB" id="A0A7I8K192"/>
<dbReference type="Gene3D" id="2.20.25.80">
    <property type="entry name" value="WRKY domain"/>
    <property type="match status" value="1"/>
</dbReference>
<feature type="domain" description="WRKY" evidence="7">
    <location>
        <begin position="97"/>
        <end position="165"/>
    </location>
</feature>
<organism evidence="8 9">
    <name type="scientific">Spirodela intermedia</name>
    <name type="common">Intermediate duckweed</name>
    <dbReference type="NCBI Taxonomy" id="51605"/>
    <lineage>
        <taxon>Eukaryota</taxon>
        <taxon>Viridiplantae</taxon>
        <taxon>Streptophyta</taxon>
        <taxon>Embryophyta</taxon>
        <taxon>Tracheophyta</taxon>
        <taxon>Spermatophyta</taxon>
        <taxon>Magnoliopsida</taxon>
        <taxon>Liliopsida</taxon>
        <taxon>Araceae</taxon>
        <taxon>Lemnoideae</taxon>
        <taxon>Spirodela</taxon>
    </lineage>
</organism>
<keyword evidence="3" id="KW-0238">DNA-binding</keyword>
<feature type="region of interest" description="Disordered" evidence="6">
    <location>
        <begin position="64"/>
        <end position="88"/>
    </location>
</feature>
<protein>
    <recommendedName>
        <fullName evidence="7">WRKY domain-containing protein</fullName>
    </recommendedName>
</protein>
<evidence type="ECO:0000313" key="8">
    <source>
        <dbReference type="EMBL" id="CAA7389235.1"/>
    </source>
</evidence>
<dbReference type="InterPro" id="IPR044810">
    <property type="entry name" value="WRKY_plant"/>
</dbReference>